<dbReference type="SUPFAM" id="SSF90123">
    <property type="entry name" value="ABC transporter transmembrane region"/>
    <property type="match status" value="1"/>
</dbReference>
<dbReference type="InterPro" id="IPR036640">
    <property type="entry name" value="ABC1_TM_sf"/>
</dbReference>
<dbReference type="AlphaFoldDB" id="A0A9D0YNY7"/>
<dbReference type="Pfam" id="PF00664">
    <property type="entry name" value="ABC_membrane"/>
    <property type="match status" value="1"/>
</dbReference>
<feature type="transmembrane region" description="Helical" evidence="7">
    <location>
        <begin position="58"/>
        <end position="75"/>
    </location>
</feature>
<evidence type="ECO:0000256" key="3">
    <source>
        <dbReference type="ARBA" id="ARBA00022741"/>
    </source>
</evidence>
<keyword evidence="5 7" id="KW-1133">Transmembrane helix</keyword>
<dbReference type="InterPro" id="IPR039421">
    <property type="entry name" value="Type_1_exporter"/>
</dbReference>
<comment type="caution">
    <text evidence="10">The sequence shown here is derived from an EMBL/GenBank/DDBJ whole genome shotgun (WGS) entry which is preliminary data.</text>
</comment>
<accession>A0A9D0YNY7</accession>
<evidence type="ECO:0000256" key="7">
    <source>
        <dbReference type="SAM" id="Phobius"/>
    </source>
</evidence>
<evidence type="ECO:0000256" key="4">
    <source>
        <dbReference type="ARBA" id="ARBA00022840"/>
    </source>
</evidence>
<proteinExistence type="predicted"/>
<evidence type="ECO:0000313" key="11">
    <source>
        <dbReference type="Proteomes" id="UP000606463"/>
    </source>
</evidence>
<dbReference type="GO" id="GO:0005524">
    <property type="term" value="F:ATP binding"/>
    <property type="evidence" value="ECO:0007669"/>
    <property type="project" value="UniProtKB-KW"/>
</dbReference>
<dbReference type="PANTHER" id="PTHR43394:SF1">
    <property type="entry name" value="ATP-BINDING CASSETTE SUB-FAMILY B MEMBER 10, MITOCHONDRIAL"/>
    <property type="match status" value="1"/>
</dbReference>
<reference evidence="10" key="1">
    <citation type="journal article" date="2020" name="ISME J.">
        <title>Gammaproteobacteria mediating utilization of methyl-, sulfur- and petroleum organic compounds in deep ocean hydrothermal plumes.</title>
        <authorList>
            <person name="Zhou Z."/>
            <person name="Liu Y."/>
            <person name="Pan J."/>
            <person name="Cron B.R."/>
            <person name="Toner B.M."/>
            <person name="Anantharaman K."/>
            <person name="Breier J.A."/>
            <person name="Dick G.J."/>
            <person name="Li M."/>
        </authorList>
    </citation>
    <scope>NUCLEOTIDE SEQUENCE</scope>
    <source>
        <strain evidence="10">SZUA-1501</strain>
    </source>
</reference>
<evidence type="ECO:0000259" key="8">
    <source>
        <dbReference type="PROSITE" id="PS50893"/>
    </source>
</evidence>
<feature type="transmembrane region" description="Helical" evidence="7">
    <location>
        <begin position="21"/>
        <end position="46"/>
    </location>
</feature>
<feature type="transmembrane region" description="Helical" evidence="7">
    <location>
        <begin position="278"/>
        <end position="295"/>
    </location>
</feature>
<keyword evidence="2 7" id="KW-0812">Transmembrane</keyword>
<evidence type="ECO:0000256" key="1">
    <source>
        <dbReference type="ARBA" id="ARBA00004651"/>
    </source>
</evidence>
<keyword evidence="3" id="KW-0547">Nucleotide-binding</keyword>
<feature type="transmembrane region" description="Helical" evidence="7">
    <location>
        <begin position="167"/>
        <end position="184"/>
    </location>
</feature>
<dbReference type="GO" id="GO:0015421">
    <property type="term" value="F:ABC-type oligopeptide transporter activity"/>
    <property type="evidence" value="ECO:0007669"/>
    <property type="project" value="TreeGrafter"/>
</dbReference>
<dbReference type="GO" id="GO:0005886">
    <property type="term" value="C:plasma membrane"/>
    <property type="evidence" value="ECO:0007669"/>
    <property type="project" value="UniProtKB-SubCell"/>
</dbReference>
<dbReference type="InterPro" id="IPR003439">
    <property type="entry name" value="ABC_transporter-like_ATP-bd"/>
</dbReference>
<evidence type="ECO:0000256" key="2">
    <source>
        <dbReference type="ARBA" id="ARBA00022692"/>
    </source>
</evidence>
<dbReference type="EMBL" id="DQVE01000015">
    <property type="protein sequence ID" value="HIP98052.1"/>
    <property type="molecule type" value="Genomic_DNA"/>
</dbReference>
<dbReference type="PROSITE" id="PS50929">
    <property type="entry name" value="ABC_TM1F"/>
    <property type="match status" value="1"/>
</dbReference>
<dbReference type="InterPro" id="IPR017871">
    <property type="entry name" value="ABC_transporter-like_CS"/>
</dbReference>
<feature type="domain" description="ABC transporter" evidence="8">
    <location>
        <begin position="335"/>
        <end position="549"/>
    </location>
</feature>
<sequence>MRGSLLMGENLRWYLRQFYPYRWIILFAFLGAILESVAYSGLSFVLKQLIDRVLIEKNFYLLKLSVLALVGLGLLKQVGFLTSELLYKYAIAKISATLRVKVYSKVVNLPLEEYQKLPQGEWVGRITNDVRSFKDYSEGFGIKVFRELFTALFLTAVLIYFDWKLFLLFLLVTPFLLGAFKFFGAKRKKYSRMYQEKFALFLNFISNLLENFENVKFLKRGFVNFLTKEKVLKLFKAEYKLTLYSATYLSVIELLGYLFAGVIILYGGYRVISEEVSAGTFVAFIGTLFLLYNSLQAIQRTAINYRALQPVIERLREVLEKFPSERGGKARFGGLKTSLTVRNLTFKPILEKVSFKIPKGAKVFVKGPSGGGKSTLLKLLAGLYRSYEGEILYDQVELRDFSIKSFRSKVFYLSQNSAIFNDTVRNNLLVANPNATEKELILALKLARAEFVLSLPKGLDTVVGGGGVQISGGQKQRIALARLFVTNPEVIFLDEATSALDFPTEIEVLKNILKFHREKTLFFVSHRWELAKYFNLVLEVKEKTVRVLA</sequence>
<dbReference type="PANTHER" id="PTHR43394">
    <property type="entry name" value="ATP-DEPENDENT PERMEASE MDL1, MITOCHONDRIAL"/>
    <property type="match status" value="1"/>
</dbReference>
<dbReference type="Pfam" id="PF00005">
    <property type="entry name" value="ABC_tran"/>
    <property type="match status" value="1"/>
</dbReference>
<dbReference type="InterPro" id="IPR003593">
    <property type="entry name" value="AAA+_ATPase"/>
</dbReference>
<comment type="subcellular location">
    <subcellularLocation>
        <location evidence="1">Cell membrane</location>
        <topology evidence="1">Multi-pass membrane protein</topology>
    </subcellularLocation>
</comment>
<evidence type="ECO:0000256" key="6">
    <source>
        <dbReference type="ARBA" id="ARBA00023136"/>
    </source>
</evidence>
<keyword evidence="6 7" id="KW-0472">Membrane</keyword>
<feature type="domain" description="ABC transmembrane type-1" evidence="9">
    <location>
        <begin position="26"/>
        <end position="307"/>
    </location>
</feature>
<dbReference type="InterPro" id="IPR011527">
    <property type="entry name" value="ABC1_TM_dom"/>
</dbReference>
<feature type="transmembrane region" description="Helical" evidence="7">
    <location>
        <begin position="241"/>
        <end position="266"/>
    </location>
</feature>
<dbReference type="Proteomes" id="UP000606463">
    <property type="component" value="Unassembled WGS sequence"/>
</dbReference>
<dbReference type="SMART" id="SM00382">
    <property type="entry name" value="AAA"/>
    <property type="match status" value="1"/>
</dbReference>
<dbReference type="Gene3D" id="3.40.50.300">
    <property type="entry name" value="P-loop containing nucleotide triphosphate hydrolases"/>
    <property type="match status" value="1"/>
</dbReference>
<gene>
    <name evidence="10" type="ORF">EYH37_01600</name>
</gene>
<dbReference type="Gene3D" id="1.20.1560.10">
    <property type="entry name" value="ABC transporter type 1, transmembrane domain"/>
    <property type="match status" value="1"/>
</dbReference>
<dbReference type="InterPro" id="IPR027417">
    <property type="entry name" value="P-loop_NTPase"/>
</dbReference>
<dbReference type="PROSITE" id="PS50893">
    <property type="entry name" value="ABC_TRANSPORTER_2"/>
    <property type="match status" value="1"/>
</dbReference>
<name>A0A9D0YNY7_AQUAO</name>
<protein>
    <submittedName>
        <fullName evidence="10">ABC transporter ATP-binding protein</fullName>
    </submittedName>
</protein>
<keyword evidence="4 10" id="KW-0067">ATP-binding</keyword>
<dbReference type="PROSITE" id="PS00211">
    <property type="entry name" value="ABC_TRANSPORTER_1"/>
    <property type="match status" value="1"/>
</dbReference>
<dbReference type="SUPFAM" id="SSF52540">
    <property type="entry name" value="P-loop containing nucleoside triphosphate hydrolases"/>
    <property type="match status" value="1"/>
</dbReference>
<evidence type="ECO:0000259" key="9">
    <source>
        <dbReference type="PROSITE" id="PS50929"/>
    </source>
</evidence>
<evidence type="ECO:0000313" key="10">
    <source>
        <dbReference type="EMBL" id="HIP98052.1"/>
    </source>
</evidence>
<organism evidence="10 11">
    <name type="scientific">Aquifex aeolicus</name>
    <dbReference type="NCBI Taxonomy" id="63363"/>
    <lineage>
        <taxon>Bacteria</taxon>
        <taxon>Pseudomonadati</taxon>
        <taxon>Aquificota</taxon>
        <taxon>Aquificia</taxon>
        <taxon>Aquificales</taxon>
        <taxon>Aquificaceae</taxon>
        <taxon>Aquifex</taxon>
    </lineage>
</organism>
<dbReference type="CDD" id="cd03228">
    <property type="entry name" value="ABCC_MRP_Like"/>
    <property type="match status" value="1"/>
</dbReference>
<dbReference type="GO" id="GO:0016887">
    <property type="term" value="F:ATP hydrolysis activity"/>
    <property type="evidence" value="ECO:0007669"/>
    <property type="project" value="InterPro"/>
</dbReference>
<evidence type="ECO:0000256" key="5">
    <source>
        <dbReference type="ARBA" id="ARBA00022989"/>
    </source>
</evidence>